<protein>
    <recommendedName>
        <fullName evidence="5 8">Aldose 1-epimerase</fullName>
        <ecNumber evidence="4 8">5.1.3.3</ecNumber>
    </recommendedName>
</protein>
<dbReference type="PROSITE" id="PS00545">
    <property type="entry name" value="ALDOSE_1_EPIMERASE"/>
    <property type="match status" value="1"/>
</dbReference>
<feature type="binding site" evidence="10">
    <location>
        <position position="237"/>
    </location>
    <ligand>
        <name>beta-D-galactose</name>
        <dbReference type="ChEBI" id="CHEBI:27667"/>
    </ligand>
</feature>
<keyword evidence="6 8" id="KW-0413">Isomerase</keyword>
<evidence type="ECO:0000256" key="1">
    <source>
        <dbReference type="ARBA" id="ARBA00001614"/>
    </source>
</evidence>
<dbReference type="AlphaFoldDB" id="A0A4Z0NSC6"/>
<evidence type="ECO:0000256" key="10">
    <source>
        <dbReference type="PIRSR" id="PIRSR005096-2"/>
    </source>
</evidence>
<feature type="binding site" evidence="11">
    <location>
        <begin position="173"/>
        <end position="175"/>
    </location>
    <ligand>
        <name>beta-D-galactose</name>
        <dbReference type="ChEBI" id="CHEBI:27667"/>
    </ligand>
</feature>
<dbReference type="SUPFAM" id="SSF74650">
    <property type="entry name" value="Galactose mutarotase-like"/>
    <property type="match status" value="1"/>
</dbReference>
<evidence type="ECO:0000256" key="6">
    <source>
        <dbReference type="ARBA" id="ARBA00023235"/>
    </source>
</evidence>
<dbReference type="PANTHER" id="PTHR10091:SF0">
    <property type="entry name" value="GALACTOSE MUTAROTASE"/>
    <property type="match status" value="1"/>
</dbReference>
<evidence type="ECO:0000256" key="11">
    <source>
        <dbReference type="PIRSR" id="PIRSR005096-3"/>
    </source>
</evidence>
<sequence length="336" mass="35552">MSDDAPVPVGAMPDGSPILEARLAGDGLSVAVLSLGAVIRRLDFQGRPMVLGRDDPHDYVARTPQCGAIVGRFANRIAGGRFTLDGTTYDLPRNEAGLTHLHGGAGGFSRRNWRFAEAGARAVTLTYHAADGEEGYPGALAVACTYAIAGPGTLRTTLTATTTKPTLVNLTNHSYFNLTLPPDGSPAPTIDDHVIAIPAEAYLPVDEAQIPTGAVASVAGTRFDLRRPTRIGAQAFDHTFVLGRETVPEPRPVGRVTAPGSDVALTVLATAPAVQFYDGTHLARAGLGYAARSAFCLEPEAFPDAPNHPGFPSAVLRPGETYRQIIEYRFTRETAR</sequence>
<feature type="binding site" evidence="11">
    <location>
        <begin position="75"/>
        <end position="76"/>
    </location>
    <ligand>
        <name>beta-D-galactose</name>
        <dbReference type="ChEBI" id="CHEBI:27667"/>
    </ligand>
</feature>
<evidence type="ECO:0000256" key="4">
    <source>
        <dbReference type="ARBA" id="ARBA00013185"/>
    </source>
</evidence>
<dbReference type="Gene3D" id="2.70.98.10">
    <property type="match status" value="1"/>
</dbReference>
<evidence type="ECO:0000256" key="9">
    <source>
        <dbReference type="PIRSR" id="PIRSR005096-1"/>
    </source>
</evidence>
<evidence type="ECO:0000256" key="8">
    <source>
        <dbReference type="PIRNR" id="PIRNR005096"/>
    </source>
</evidence>
<dbReference type="InterPro" id="IPR015443">
    <property type="entry name" value="Aldose_1-epimerase"/>
</dbReference>
<dbReference type="GO" id="GO:0030246">
    <property type="term" value="F:carbohydrate binding"/>
    <property type="evidence" value="ECO:0007669"/>
    <property type="project" value="InterPro"/>
</dbReference>
<comment type="similarity">
    <text evidence="3 8">Belongs to the aldose epimerase family.</text>
</comment>
<dbReference type="Proteomes" id="UP000297535">
    <property type="component" value="Unassembled WGS sequence"/>
</dbReference>
<comment type="pathway">
    <text evidence="2 8">Carbohydrate metabolism; hexose metabolism.</text>
</comment>
<dbReference type="CDD" id="cd09019">
    <property type="entry name" value="galactose_mutarotase_like"/>
    <property type="match status" value="1"/>
</dbReference>
<keyword evidence="13" id="KW-1185">Reference proteome</keyword>
<dbReference type="InterPro" id="IPR008183">
    <property type="entry name" value="Aldose_1/G6P_1-epimerase"/>
</dbReference>
<evidence type="ECO:0000256" key="7">
    <source>
        <dbReference type="ARBA" id="ARBA00023277"/>
    </source>
</evidence>
<dbReference type="PIRSF" id="PIRSF005096">
    <property type="entry name" value="GALM"/>
    <property type="match status" value="1"/>
</dbReference>
<evidence type="ECO:0000256" key="2">
    <source>
        <dbReference type="ARBA" id="ARBA00005028"/>
    </source>
</evidence>
<comment type="catalytic activity">
    <reaction evidence="1 8">
        <text>alpha-D-glucose = beta-D-glucose</text>
        <dbReference type="Rhea" id="RHEA:10264"/>
        <dbReference type="ChEBI" id="CHEBI:15903"/>
        <dbReference type="ChEBI" id="CHEBI:17925"/>
        <dbReference type="EC" id="5.1.3.3"/>
    </reaction>
</comment>
<feature type="active site" description="Proton donor" evidence="9">
    <location>
        <position position="173"/>
    </location>
</feature>
<accession>A0A4Z0NSC6</accession>
<dbReference type="OrthoDB" id="9779408at2"/>
<dbReference type="EMBL" id="SRLB01000006">
    <property type="protein sequence ID" value="TGE00163.1"/>
    <property type="molecule type" value="Genomic_DNA"/>
</dbReference>
<dbReference type="GO" id="GO:0033499">
    <property type="term" value="P:galactose catabolic process via UDP-galactose, Leloir pathway"/>
    <property type="evidence" value="ECO:0007669"/>
    <property type="project" value="TreeGrafter"/>
</dbReference>
<dbReference type="UniPathway" id="UPA00242"/>
<dbReference type="GO" id="GO:0006006">
    <property type="term" value="P:glucose metabolic process"/>
    <property type="evidence" value="ECO:0007669"/>
    <property type="project" value="TreeGrafter"/>
</dbReference>
<dbReference type="InterPro" id="IPR014718">
    <property type="entry name" value="GH-type_carb-bd"/>
</dbReference>
<dbReference type="Pfam" id="PF01263">
    <property type="entry name" value="Aldose_epim"/>
    <property type="match status" value="1"/>
</dbReference>
<dbReference type="RefSeq" id="WP_135414446.1">
    <property type="nucleotide sequence ID" value="NZ_SRLB01000006.1"/>
</dbReference>
<evidence type="ECO:0000256" key="3">
    <source>
        <dbReference type="ARBA" id="ARBA00006206"/>
    </source>
</evidence>
<feature type="active site" description="Proton acceptor" evidence="9">
    <location>
        <position position="298"/>
    </location>
</feature>
<organism evidence="12 13">
    <name type="scientific">Methylobacterium nonmethylotrophicum</name>
    <dbReference type="NCBI Taxonomy" id="1141884"/>
    <lineage>
        <taxon>Bacteria</taxon>
        <taxon>Pseudomonadati</taxon>
        <taxon>Pseudomonadota</taxon>
        <taxon>Alphaproteobacteria</taxon>
        <taxon>Hyphomicrobiales</taxon>
        <taxon>Methylobacteriaceae</taxon>
        <taxon>Methylobacterium</taxon>
    </lineage>
</organism>
<comment type="caution">
    <text evidence="12">The sequence shown here is derived from an EMBL/GenBank/DDBJ whole genome shotgun (WGS) entry which is preliminary data.</text>
</comment>
<dbReference type="InterPro" id="IPR018052">
    <property type="entry name" value="Ald1_epimerase_CS"/>
</dbReference>
<dbReference type="InterPro" id="IPR047215">
    <property type="entry name" value="Galactose_mutarotase-like"/>
</dbReference>
<dbReference type="InterPro" id="IPR011013">
    <property type="entry name" value="Gal_mutarotase_sf_dom"/>
</dbReference>
<evidence type="ECO:0000313" key="12">
    <source>
        <dbReference type="EMBL" id="TGE00163.1"/>
    </source>
</evidence>
<proteinExistence type="inferred from homology"/>
<name>A0A4Z0NSC6_9HYPH</name>
<evidence type="ECO:0000313" key="13">
    <source>
        <dbReference type="Proteomes" id="UP000297535"/>
    </source>
</evidence>
<reference evidence="12 13" key="1">
    <citation type="submission" date="2019-04" db="EMBL/GenBank/DDBJ databases">
        <authorList>
            <person name="Feng G."/>
            <person name="Zhu H."/>
        </authorList>
    </citation>
    <scope>NUCLEOTIDE SEQUENCE [LARGE SCALE GENOMIC DNA]</scope>
    <source>
        <strain evidence="12 13">6HR-1</strain>
    </source>
</reference>
<dbReference type="GO" id="GO:0004034">
    <property type="term" value="F:aldose 1-epimerase activity"/>
    <property type="evidence" value="ECO:0007669"/>
    <property type="project" value="UniProtKB-EC"/>
</dbReference>
<gene>
    <name evidence="12" type="ORF">EU555_09625</name>
</gene>
<dbReference type="PANTHER" id="PTHR10091">
    <property type="entry name" value="ALDOSE-1-EPIMERASE"/>
    <property type="match status" value="1"/>
</dbReference>
<evidence type="ECO:0000256" key="5">
    <source>
        <dbReference type="ARBA" id="ARBA00014165"/>
    </source>
</evidence>
<keyword evidence="7 8" id="KW-0119">Carbohydrate metabolism</keyword>
<dbReference type="EC" id="5.1.3.3" evidence="4 8"/>